<reference evidence="1 2" key="1">
    <citation type="submission" date="2016-10" db="EMBL/GenBank/DDBJ databases">
        <authorList>
            <person name="de Groot N.N."/>
        </authorList>
    </citation>
    <scope>NUCLEOTIDE SEQUENCE [LARGE SCALE GENOMIC DNA]</scope>
    <source>
        <strain evidence="1">1</strain>
    </source>
</reference>
<evidence type="ECO:0000313" key="2">
    <source>
        <dbReference type="Proteomes" id="UP000198729"/>
    </source>
</evidence>
<organism evidence="1 2">
    <name type="scientific">Nitrosomonas mobilis</name>
    <dbReference type="NCBI Taxonomy" id="51642"/>
    <lineage>
        <taxon>Bacteria</taxon>
        <taxon>Pseudomonadati</taxon>
        <taxon>Pseudomonadota</taxon>
        <taxon>Betaproteobacteria</taxon>
        <taxon>Nitrosomonadales</taxon>
        <taxon>Nitrosomonadaceae</taxon>
        <taxon>Nitrosomonas</taxon>
    </lineage>
</organism>
<protein>
    <submittedName>
        <fullName evidence="1">Uncharacterized protein</fullName>
    </submittedName>
</protein>
<gene>
    <name evidence="1" type="ORF">NSMM_210016</name>
</gene>
<dbReference type="AlphaFoldDB" id="A0A1G5SBT2"/>
<dbReference type="Proteomes" id="UP000198729">
    <property type="component" value="Unassembled WGS sequence"/>
</dbReference>
<proteinExistence type="predicted"/>
<name>A0A1G5SBT2_9PROT</name>
<dbReference type="EMBL" id="FMWO01000027">
    <property type="protein sequence ID" value="SCZ84568.1"/>
    <property type="molecule type" value="Genomic_DNA"/>
</dbReference>
<sequence>MLGFKSFQSAKNILAGIELMHMIRKGQSMMGGTEKMFFAEQFYALVR</sequence>
<keyword evidence="2" id="KW-1185">Reference proteome</keyword>
<evidence type="ECO:0000313" key="1">
    <source>
        <dbReference type="EMBL" id="SCZ84568.1"/>
    </source>
</evidence>
<accession>A0A1G5SBT2</accession>